<dbReference type="GO" id="GO:0004364">
    <property type="term" value="F:glutathione transferase activity"/>
    <property type="evidence" value="ECO:0007669"/>
    <property type="project" value="InterPro"/>
</dbReference>
<feature type="region of interest" description="Disordered" evidence="1">
    <location>
        <begin position="75"/>
        <end position="101"/>
    </location>
</feature>
<evidence type="ECO:0000256" key="1">
    <source>
        <dbReference type="SAM" id="MobiDB-lite"/>
    </source>
</evidence>
<accession>A0A917VBS0</accession>
<dbReference type="Pfam" id="PF13410">
    <property type="entry name" value="GST_C_2"/>
    <property type="match status" value="1"/>
</dbReference>
<keyword evidence="3" id="KW-1185">Reference proteome</keyword>
<reference evidence="2" key="2">
    <citation type="submission" date="2020-09" db="EMBL/GenBank/DDBJ databases">
        <authorList>
            <person name="Sun Q."/>
            <person name="Ohkuma M."/>
        </authorList>
    </citation>
    <scope>NUCLEOTIDE SEQUENCE</scope>
    <source>
        <strain evidence="2">JCM 3035</strain>
    </source>
</reference>
<sequence>MPAAPSTSVPSLPSPPSFRGRIGCDASSGYYAVSRRYRLHLSLSCPHCLRIAITHSLLGLEETLPVALLPAVPESPDGGHSSLRPLYEASSHRHPGPATAPVLSDDWTGRIVSTHTPDILRDLARHFGGDGSDRPALYPHGEEEEIEAVGRLCEYRINEAAQHAGQADADVTVRRTALGSLLRVLGSLECRLAHQDFILGDEMTAADVQLWVTLVQLDTVHRLHLDAAAVHAIADHPHLWAYARRLAAHPAFGSHLDLDGIARRHHAHCHGLEAAGAAVQILDWSVHSTGRRPLAGFTTVVGKAE</sequence>
<gene>
    <name evidence="2" type="ORF">GCM10010094_21220</name>
</gene>
<dbReference type="InterPro" id="IPR036282">
    <property type="entry name" value="Glutathione-S-Trfase_C_sf"/>
</dbReference>
<evidence type="ECO:0000313" key="3">
    <source>
        <dbReference type="Proteomes" id="UP000637788"/>
    </source>
</evidence>
<protein>
    <recommendedName>
        <fullName evidence="4">Glutathione S-transferase</fullName>
    </recommendedName>
</protein>
<dbReference type="Gene3D" id="3.40.30.10">
    <property type="entry name" value="Glutaredoxin"/>
    <property type="match status" value="1"/>
</dbReference>
<dbReference type="Gene3D" id="1.20.1050.10">
    <property type="match status" value="1"/>
</dbReference>
<comment type="caution">
    <text evidence="2">The sequence shown here is derived from an EMBL/GenBank/DDBJ whole genome shotgun (WGS) entry which is preliminary data.</text>
</comment>
<dbReference type="GO" id="GO:0005737">
    <property type="term" value="C:cytoplasm"/>
    <property type="evidence" value="ECO:0007669"/>
    <property type="project" value="TreeGrafter"/>
</dbReference>
<dbReference type="PANTHER" id="PTHR32419">
    <property type="entry name" value="GLUTATHIONYL-HYDROQUINONE REDUCTASE"/>
    <property type="match status" value="1"/>
</dbReference>
<dbReference type="InterPro" id="IPR016639">
    <property type="entry name" value="GST_Omega/GSH"/>
</dbReference>
<evidence type="ECO:0000313" key="2">
    <source>
        <dbReference type="EMBL" id="GGK60593.1"/>
    </source>
</evidence>
<dbReference type="SUPFAM" id="SSF47616">
    <property type="entry name" value="GST C-terminal domain-like"/>
    <property type="match status" value="1"/>
</dbReference>
<dbReference type="PANTHER" id="PTHR32419:SF6">
    <property type="entry name" value="GLUTATHIONE S-TRANSFERASE OMEGA-LIKE 1-RELATED"/>
    <property type="match status" value="1"/>
</dbReference>
<dbReference type="EMBL" id="BMPQ01000004">
    <property type="protein sequence ID" value="GGK60593.1"/>
    <property type="molecule type" value="Genomic_DNA"/>
</dbReference>
<evidence type="ECO:0008006" key="4">
    <source>
        <dbReference type="Google" id="ProtNLM"/>
    </source>
</evidence>
<dbReference type="AlphaFoldDB" id="A0A917VBS0"/>
<dbReference type="RefSeq" id="WP_189321614.1">
    <property type="nucleotide sequence ID" value="NZ_BMPQ01000004.1"/>
</dbReference>
<reference evidence="2" key="1">
    <citation type="journal article" date="2014" name="Int. J. Syst. Evol. Microbiol.">
        <title>Complete genome sequence of Corynebacterium casei LMG S-19264T (=DSM 44701T), isolated from a smear-ripened cheese.</title>
        <authorList>
            <consortium name="US DOE Joint Genome Institute (JGI-PGF)"/>
            <person name="Walter F."/>
            <person name="Albersmeier A."/>
            <person name="Kalinowski J."/>
            <person name="Ruckert C."/>
        </authorList>
    </citation>
    <scope>NUCLEOTIDE SEQUENCE</scope>
    <source>
        <strain evidence="2">JCM 3035</strain>
    </source>
</reference>
<dbReference type="Proteomes" id="UP000637788">
    <property type="component" value="Unassembled WGS sequence"/>
</dbReference>
<organism evidence="2 3">
    <name type="scientific">Streptomyces flaveus</name>
    <dbReference type="NCBI Taxonomy" id="66370"/>
    <lineage>
        <taxon>Bacteria</taxon>
        <taxon>Bacillati</taxon>
        <taxon>Actinomycetota</taxon>
        <taxon>Actinomycetes</taxon>
        <taxon>Kitasatosporales</taxon>
        <taxon>Streptomycetaceae</taxon>
        <taxon>Streptomyces</taxon>
        <taxon>Streptomyces aurantiacus group</taxon>
    </lineage>
</organism>
<name>A0A917VBS0_9ACTN</name>
<proteinExistence type="predicted"/>